<dbReference type="InterPro" id="IPR036424">
    <property type="entry name" value="UPP_synth-like_sf"/>
</dbReference>
<feature type="region of interest" description="Disordered" evidence="2">
    <location>
        <begin position="1"/>
        <end position="21"/>
    </location>
</feature>
<dbReference type="EMBL" id="CAUOFW020008447">
    <property type="protein sequence ID" value="CAK9182810.1"/>
    <property type="molecule type" value="Genomic_DNA"/>
</dbReference>
<dbReference type="Pfam" id="PF01255">
    <property type="entry name" value="Prenyltransf"/>
    <property type="match status" value="1"/>
</dbReference>
<dbReference type="GO" id="GO:0016740">
    <property type="term" value="F:transferase activity"/>
    <property type="evidence" value="ECO:0007669"/>
    <property type="project" value="UniProtKB-KW"/>
</dbReference>
<reference evidence="3 4" key="1">
    <citation type="submission" date="2024-02" db="EMBL/GenBank/DDBJ databases">
        <authorList>
            <person name="Vignale AGUSTIN F."/>
            <person name="Sosa J E."/>
            <person name="Modenutti C."/>
        </authorList>
    </citation>
    <scope>NUCLEOTIDE SEQUENCE [LARGE SCALE GENOMIC DNA]</scope>
</reference>
<name>A0ABC8UP17_9AQUA</name>
<organism evidence="3 4">
    <name type="scientific">Ilex paraguariensis</name>
    <name type="common">yerba mate</name>
    <dbReference type="NCBI Taxonomy" id="185542"/>
    <lineage>
        <taxon>Eukaryota</taxon>
        <taxon>Viridiplantae</taxon>
        <taxon>Streptophyta</taxon>
        <taxon>Embryophyta</taxon>
        <taxon>Tracheophyta</taxon>
        <taxon>Spermatophyta</taxon>
        <taxon>Magnoliopsida</taxon>
        <taxon>eudicotyledons</taxon>
        <taxon>Gunneridae</taxon>
        <taxon>Pentapetalae</taxon>
        <taxon>asterids</taxon>
        <taxon>campanulids</taxon>
        <taxon>Aquifoliales</taxon>
        <taxon>Aquifoliaceae</taxon>
        <taxon>Ilex</taxon>
    </lineage>
</organism>
<dbReference type="SUPFAM" id="SSF64005">
    <property type="entry name" value="Undecaprenyl diphosphate synthase"/>
    <property type="match status" value="1"/>
</dbReference>
<keyword evidence="4" id="KW-1185">Reference proteome</keyword>
<dbReference type="InterPro" id="IPR001441">
    <property type="entry name" value="UPP_synth-like"/>
</dbReference>
<dbReference type="AlphaFoldDB" id="A0ABC8UP17"/>
<keyword evidence="1" id="KW-0808">Transferase</keyword>
<dbReference type="Proteomes" id="UP001642360">
    <property type="component" value="Unassembled WGS sequence"/>
</dbReference>
<evidence type="ECO:0000313" key="3">
    <source>
        <dbReference type="EMBL" id="CAK9182810.1"/>
    </source>
</evidence>
<evidence type="ECO:0000256" key="1">
    <source>
        <dbReference type="ARBA" id="ARBA00022679"/>
    </source>
</evidence>
<dbReference type="PANTHER" id="PTHR10291">
    <property type="entry name" value="DEHYDRODOLICHYL DIPHOSPHATE SYNTHASE FAMILY MEMBER"/>
    <property type="match status" value="1"/>
</dbReference>
<protein>
    <submittedName>
        <fullName evidence="3">Uncharacterized protein</fullName>
    </submittedName>
</protein>
<comment type="caution">
    <text evidence="3">The sequence shown here is derived from an EMBL/GenBank/DDBJ whole genome shotgun (WGS) entry which is preliminary data.</text>
</comment>
<evidence type="ECO:0000313" key="4">
    <source>
        <dbReference type="Proteomes" id="UP001642360"/>
    </source>
</evidence>
<gene>
    <name evidence="3" type="ORF">ILEXP_LOCUS53032</name>
</gene>
<proteinExistence type="predicted"/>
<dbReference type="Gene3D" id="3.40.1180.10">
    <property type="entry name" value="Decaprenyl diphosphate synthase-like"/>
    <property type="match status" value="1"/>
</dbReference>
<accession>A0ABC8UP17</accession>
<sequence>MSNREELVDLGGEPGEEGEALGAGCGVRCEEEALGAQDVATPILASKPTKEGGAPPCLSYYFLHMQNVRFSVIGNKLPLPRSIEQILSEAEVALKANSGLRLMVALGYGGRYEILQACKSVSSKVKDGLIQLQDIEESLIEQELQRKWTKFPSPDLFIRTGGECRVSNFML</sequence>
<dbReference type="PANTHER" id="PTHR10291:SF0">
    <property type="entry name" value="DEHYDRODOLICHYL DIPHOSPHATE SYNTHASE 2"/>
    <property type="match status" value="1"/>
</dbReference>
<evidence type="ECO:0000256" key="2">
    <source>
        <dbReference type="SAM" id="MobiDB-lite"/>
    </source>
</evidence>